<evidence type="ECO:0000313" key="1">
    <source>
        <dbReference type="EMBL" id="GGJ45411.1"/>
    </source>
</evidence>
<dbReference type="Proteomes" id="UP000632222">
    <property type="component" value="Unassembled WGS sequence"/>
</dbReference>
<reference evidence="2" key="1">
    <citation type="journal article" date="2019" name="Int. J. Syst. Evol. Microbiol.">
        <title>The Global Catalogue of Microorganisms (GCM) 10K type strain sequencing project: providing services to taxonomists for standard genome sequencing and annotation.</title>
        <authorList>
            <consortium name="The Broad Institute Genomics Platform"/>
            <consortium name="The Broad Institute Genome Sequencing Center for Infectious Disease"/>
            <person name="Wu L."/>
            <person name="Ma J."/>
        </authorList>
    </citation>
    <scope>NUCLEOTIDE SEQUENCE [LARGE SCALE GENOMIC DNA]</scope>
    <source>
        <strain evidence="2">JCM 14370</strain>
    </source>
</reference>
<name>A0ABQ2D462_9DEIO</name>
<comment type="caution">
    <text evidence="1">The sequence shown here is derived from an EMBL/GenBank/DDBJ whole genome shotgun (WGS) entry which is preliminary data.</text>
</comment>
<accession>A0ABQ2D462</accession>
<keyword evidence="2" id="KW-1185">Reference proteome</keyword>
<protein>
    <submittedName>
        <fullName evidence="1">Uncharacterized protein</fullName>
    </submittedName>
</protein>
<sequence length="94" mass="11047">MGLFNRLYAILQCPRCGHVGESEIEFKFGYMQMFDYRLGDILEWESHFRLFKDHADEGYAECAGCLKDFWVTIYVKQDVIVDVQVDPDRPGYIP</sequence>
<organism evidence="1 2">
    <name type="scientific">Deinococcus roseus</name>
    <dbReference type="NCBI Taxonomy" id="392414"/>
    <lineage>
        <taxon>Bacteria</taxon>
        <taxon>Thermotogati</taxon>
        <taxon>Deinococcota</taxon>
        <taxon>Deinococci</taxon>
        <taxon>Deinococcales</taxon>
        <taxon>Deinococcaceae</taxon>
        <taxon>Deinococcus</taxon>
    </lineage>
</organism>
<gene>
    <name evidence="1" type="ORF">GCM10008938_34680</name>
</gene>
<proteinExistence type="predicted"/>
<evidence type="ECO:0000313" key="2">
    <source>
        <dbReference type="Proteomes" id="UP000632222"/>
    </source>
</evidence>
<dbReference type="EMBL" id="BMOD01000015">
    <property type="protein sequence ID" value="GGJ45411.1"/>
    <property type="molecule type" value="Genomic_DNA"/>
</dbReference>